<evidence type="ECO:0000256" key="2">
    <source>
        <dbReference type="ARBA" id="ARBA00022692"/>
    </source>
</evidence>
<feature type="transmembrane region" description="Helical" evidence="6">
    <location>
        <begin position="352"/>
        <end position="376"/>
    </location>
</feature>
<dbReference type="EMBL" id="JARKIF010000002">
    <property type="protein sequence ID" value="KAJ7646885.1"/>
    <property type="molecule type" value="Genomic_DNA"/>
</dbReference>
<feature type="binding site" evidence="5">
    <location>
        <position position="459"/>
    </location>
    <ligand>
        <name>Zn(2+)</name>
        <dbReference type="ChEBI" id="CHEBI:29105"/>
    </ligand>
</feature>
<feature type="transmembrane region" description="Helical" evidence="6">
    <location>
        <begin position="256"/>
        <end position="277"/>
    </location>
</feature>
<evidence type="ECO:0000313" key="7">
    <source>
        <dbReference type="EMBL" id="KAJ7646885.1"/>
    </source>
</evidence>
<feature type="transmembrane region" description="Helical" evidence="6">
    <location>
        <begin position="415"/>
        <end position="434"/>
    </location>
</feature>
<dbReference type="GO" id="GO:0046872">
    <property type="term" value="F:metal ion binding"/>
    <property type="evidence" value="ECO:0007669"/>
    <property type="project" value="UniProtKB-KW"/>
</dbReference>
<accession>A0AAD7CEA8</accession>
<keyword evidence="4 6" id="KW-0472">Membrane</keyword>
<keyword evidence="2 6" id="KW-0812">Transmembrane</keyword>
<evidence type="ECO:0000256" key="3">
    <source>
        <dbReference type="ARBA" id="ARBA00022989"/>
    </source>
</evidence>
<dbReference type="GO" id="GO:0038023">
    <property type="term" value="F:signaling receptor activity"/>
    <property type="evidence" value="ECO:0007669"/>
    <property type="project" value="TreeGrafter"/>
</dbReference>
<keyword evidence="5" id="KW-0862">Zinc</keyword>
<dbReference type="Proteomes" id="UP001221142">
    <property type="component" value="Unassembled WGS sequence"/>
</dbReference>
<dbReference type="GO" id="GO:0016020">
    <property type="term" value="C:membrane"/>
    <property type="evidence" value="ECO:0007669"/>
    <property type="project" value="UniProtKB-SubCell"/>
</dbReference>
<gene>
    <name evidence="7" type="ORF">FB45DRAFT_734675</name>
</gene>
<dbReference type="PANTHER" id="PTHR20855">
    <property type="entry name" value="ADIPOR/PROGESTIN RECEPTOR-RELATED"/>
    <property type="match status" value="1"/>
</dbReference>
<sequence>MVPARLPPCRPLPVSLEALDLELSPASPAQALASLRFLVLTYLSDLERRLSLFESAEWTEAALDMLQSIRADVRSHLPDIQLPDLDLKSLVQRWTADFDFSSPLSYIPTLSARLSNLHAHLASRDFCFSKRSFDFSPSFDFDFDFGRRPPRLESFLADVESFLAELSLPDLHLPSPAAAANPSPQEEEEEAAAIARALAVSQDGSRLISYADLPVAWQNNPNVVHGYRFIPLNRWYAIAGSVFELHNETLNIHTHFIPLVLWGAAFAGVVWPALPWIPQDSARYTPFADKTSTSPDFAESLFTLFALGCLASSTLWHTMAGCAHRRAMETCARIDYVGIAWCALSVPVYHPIGAACLLLCFVCGVSGHILSFCDWFNRVENRLWRLSFFVGISFSALAPLVGIAALQGWRSMLSFVAPIGPSLLYYVIGICVYATQIPECWIKDGWLSKVADRCGAGSHAIWHVFIVLAIRAHRDGIREMRAAAAAGGCAAGGYGAAY</sequence>
<keyword evidence="8" id="KW-1185">Reference proteome</keyword>
<dbReference type="Pfam" id="PF03006">
    <property type="entry name" value="HlyIII"/>
    <property type="match status" value="1"/>
</dbReference>
<comment type="caution">
    <text evidence="7">The sequence shown here is derived from an EMBL/GenBank/DDBJ whole genome shotgun (WGS) entry which is preliminary data.</text>
</comment>
<evidence type="ECO:0000313" key="8">
    <source>
        <dbReference type="Proteomes" id="UP001221142"/>
    </source>
</evidence>
<keyword evidence="5" id="KW-0479">Metal-binding</keyword>
<protein>
    <submittedName>
        <fullName evidence="7">Hemolysin-III related-domain-containing protein</fullName>
    </submittedName>
</protein>
<dbReference type="PANTHER" id="PTHR20855:SF97">
    <property type="entry name" value="ADIPOR-LIKE RECEPTOR IZH3-RELATED"/>
    <property type="match status" value="1"/>
</dbReference>
<proteinExistence type="predicted"/>
<feature type="transmembrane region" description="Helical" evidence="6">
    <location>
        <begin position="388"/>
        <end position="409"/>
    </location>
</feature>
<feature type="binding site" evidence="5">
    <location>
        <position position="317"/>
    </location>
    <ligand>
        <name>Zn(2+)</name>
        <dbReference type="ChEBI" id="CHEBI:29105"/>
    </ligand>
</feature>
<comment type="subcellular location">
    <subcellularLocation>
        <location evidence="1">Membrane</location>
        <topology evidence="1">Multi-pass membrane protein</topology>
    </subcellularLocation>
</comment>
<dbReference type="InterPro" id="IPR004254">
    <property type="entry name" value="AdipoR/HlyIII-related"/>
</dbReference>
<keyword evidence="3 6" id="KW-1133">Transmembrane helix</keyword>
<dbReference type="GO" id="GO:0006882">
    <property type="term" value="P:intracellular zinc ion homeostasis"/>
    <property type="evidence" value="ECO:0007669"/>
    <property type="project" value="TreeGrafter"/>
</dbReference>
<feature type="binding site" evidence="5">
    <location>
        <position position="463"/>
    </location>
    <ligand>
        <name>Zn(2+)</name>
        <dbReference type="ChEBI" id="CHEBI:29105"/>
    </ligand>
</feature>
<evidence type="ECO:0000256" key="5">
    <source>
        <dbReference type="PIRSR" id="PIRSR604254-1"/>
    </source>
</evidence>
<name>A0AAD7CEA8_9AGAR</name>
<reference evidence="7" key="1">
    <citation type="submission" date="2023-03" db="EMBL/GenBank/DDBJ databases">
        <title>Massive genome expansion in bonnet fungi (Mycena s.s.) driven by repeated elements and novel gene families across ecological guilds.</title>
        <authorList>
            <consortium name="Lawrence Berkeley National Laboratory"/>
            <person name="Harder C.B."/>
            <person name="Miyauchi S."/>
            <person name="Viragh M."/>
            <person name="Kuo A."/>
            <person name="Thoen E."/>
            <person name="Andreopoulos B."/>
            <person name="Lu D."/>
            <person name="Skrede I."/>
            <person name="Drula E."/>
            <person name="Henrissat B."/>
            <person name="Morin E."/>
            <person name="Kohler A."/>
            <person name="Barry K."/>
            <person name="LaButti K."/>
            <person name="Morin E."/>
            <person name="Salamov A."/>
            <person name="Lipzen A."/>
            <person name="Mereny Z."/>
            <person name="Hegedus B."/>
            <person name="Baldrian P."/>
            <person name="Stursova M."/>
            <person name="Weitz H."/>
            <person name="Taylor A."/>
            <person name="Grigoriev I.V."/>
            <person name="Nagy L.G."/>
            <person name="Martin F."/>
            <person name="Kauserud H."/>
        </authorList>
    </citation>
    <scope>NUCLEOTIDE SEQUENCE</scope>
    <source>
        <strain evidence="7">9284</strain>
    </source>
</reference>
<organism evidence="7 8">
    <name type="scientific">Roridomyces roridus</name>
    <dbReference type="NCBI Taxonomy" id="1738132"/>
    <lineage>
        <taxon>Eukaryota</taxon>
        <taxon>Fungi</taxon>
        <taxon>Dikarya</taxon>
        <taxon>Basidiomycota</taxon>
        <taxon>Agaricomycotina</taxon>
        <taxon>Agaricomycetes</taxon>
        <taxon>Agaricomycetidae</taxon>
        <taxon>Agaricales</taxon>
        <taxon>Marasmiineae</taxon>
        <taxon>Mycenaceae</taxon>
        <taxon>Roridomyces</taxon>
    </lineage>
</organism>
<evidence type="ECO:0000256" key="1">
    <source>
        <dbReference type="ARBA" id="ARBA00004141"/>
    </source>
</evidence>
<evidence type="ECO:0000256" key="4">
    <source>
        <dbReference type="ARBA" id="ARBA00023136"/>
    </source>
</evidence>
<dbReference type="AlphaFoldDB" id="A0AAD7CEA8"/>
<evidence type="ECO:0000256" key="6">
    <source>
        <dbReference type="SAM" id="Phobius"/>
    </source>
</evidence>
<feature type="transmembrane region" description="Helical" evidence="6">
    <location>
        <begin position="297"/>
        <end position="318"/>
    </location>
</feature>